<protein>
    <submittedName>
        <fullName evidence="1">TIGR02677 family protein</fullName>
    </submittedName>
</protein>
<proteinExistence type="predicted"/>
<gene>
    <name evidence="1" type="ORF">GA0111570_11048</name>
</gene>
<dbReference type="Proteomes" id="UP000199086">
    <property type="component" value="Unassembled WGS sequence"/>
</dbReference>
<reference evidence="1 2" key="1">
    <citation type="submission" date="2016-06" db="EMBL/GenBank/DDBJ databases">
        <authorList>
            <person name="Olsen C.W."/>
            <person name="Carey S."/>
            <person name="Hinshaw L."/>
            <person name="Karasin A.I."/>
        </authorList>
    </citation>
    <scope>NUCLEOTIDE SEQUENCE [LARGE SCALE GENOMIC DNA]</scope>
    <source>
        <strain evidence="1 2">LZ-22</strain>
    </source>
</reference>
<dbReference type="InterPro" id="IPR013493">
    <property type="entry name" value="CHP02677"/>
</dbReference>
<dbReference type="RefSeq" id="WP_092612376.1">
    <property type="nucleotide sequence ID" value="NZ_FMYF01000010.1"/>
</dbReference>
<name>A0A1G6HHN2_9ACTN</name>
<dbReference type="AlphaFoldDB" id="A0A1G6HHN2"/>
<sequence>MTDTAMPASSREPEPLESWSLLGLPGTLSAASFLTSTRAHQYRLIVDILAERQTQSLTGVGHDELTVLLRERLPLESSDELLTTLNVDERLAQLVQWGTCEAWQETASTEADFLRNRFRYQLTEAGAELHRTALRIEIEAGAGSTAALMAPASLAERLEATISALRSGDLGAASSSYAQVQTTLENMASSASTWQSKLAAALGGAPEEAKVTRLLETILAYVEAWGSGIDAYTARIADALPTLRAMDDDIWRGLALVRVQTGAPEHTLAGTIDELRGIISTLELWFSGPSPQAQRLRRQMRDAVAPVLRSHRTLLAVGGTVSRRVELLRLARALEAAPDADVAWELWVSATGLFSARHLRLEAPAIDNAQHTSTWDAPPAPVSRRLRTQGHRSVAGRTARIPDMAGARAEARSRAARDRADLALAEAALAARSGTRLADWDPLDAAQTDLFLRLVSDARDNRTPDGTQTGLSADGRWRLVLHPVEPAAYAVLHTPDGRLLLPDAYVEISP</sequence>
<keyword evidence="2" id="KW-1185">Reference proteome</keyword>
<dbReference type="OrthoDB" id="5508807at2"/>
<evidence type="ECO:0000313" key="2">
    <source>
        <dbReference type="Proteomes" id="UP000199086"/>
    </source>
</evidence>
<dbReference type="NCBIfam" id="TIGR02677">
    <property type="entry name" value="TIGR02677 family protein"/>
    <property type="match status" value="1"/>
</dbReference>
<accession>A0A1G6HHN2</accession>
<dbReference type="STRING" id="1577474.GA0111570_11048"/>
<organism evidence="1 2">
    <name type="scientific">Raineyella antarctica</name>
    <dbReference type="NCBI Taxonomy" id="1577474"/>
    <lineage>
        <taxon>Bacteria</taxon>
        <taxon>Bacillati</taxon>
        <taxon>Actinomycetota</taxon>
        <taxon>Actinomycetes</taxon>
        <taxon>Propionibacteriales</taxon>
        <taxon>Propionibacteriaceae</taxon>
        <taxon>Raineyella</taxon>
    </lineage>
</organism>
<dbReference type="EMBL" id="FMYF01000010">
    <property type="protein sequence ID" value="SDB93653.1"/>
    <property type="molecule type" value="Genomic_DNA"/>
</dbReference>
<dbReference type="Pfam" id="PF09660">
    <property type="entry name" value="DUF2397"/>
    <property type="match status" value="1"/>
</dbReference>
<evidence type="ECO:0000313" key="1">
    <source>
        <dbReference type="EMBL" id="SDB93653.1"/>
    </source>
</evidence>